<dbReference type="Proteomes" id="UP000824001">
    <property type="component" value="Unassembled WGS sequence"/>
</dbReference>
<feature type="non-terminal residue" evidence="3">
    <location>
        <position position="46"/>
    </location>
</feature>
<evidence type="ECO:0000256" key="2">
    <source>
        <dbReference type="SAM" id="SignalP"/>
    </source>
</evidence>
<reference evidence="3" key="2">
    <citation type="journal article" date="2021" name="PeerJ">
        <title>Extensive microbial diversity within the chicken gut microbiome revealed by metagenomics and culture.</title>
        <authorList>
            <person name="Gilroy R."/>
            <person name="Ravi A."/>
            <person name="Getino M."/>
            <person name="Pursley I."/>
            <person name="Horton D.L."/>
            <person name="Alikhan N.F."/>
            <person name="Baker D."/>
            <person name="Gharbi K."/>
            <person name="Hall N."/>
            <person name="Watson M."/>
            <person name="Adriaenssens E.M."/>
            <person name="Foster-Nyarko E."/>
            <person name="Jarju S."/>
            <person name="Secka A."/>
            <person name="Antonio M."/>
            <person name="Oren A."/>
            <person name="Chaudhuri R.R."/>
            <person name="La Ragione R."/>
            <person name="Hildebrand F."/>
            <person name="Pallen M.J."/>
        </authorList>
    </citation>
    <scope>NUCLEOTIDE SEQUENCE</scope>
    <source>
        <strain evidence="3">ChiHjej10B9-9673</strain>
    </source>
</reference>
<protein>
    <submittedName>
        <fullName evidence="3">Uncharacterized protein</fullName>
    </submittedName>
</protein>
<reference evidence="3" key="1">
    <citation type="submission" date="2020-10" db="EMBL/GenBank/DDBJ databases">
        <authorList>
            <person name="Gilroy R."/>
        </authorList>
    </citation>
    <scope>NUCLEOTIDE SEQUENCE</scope>
    <source>
        <strain evidence="3">ChiHjej10B9-9673</strain>
    </source>
</reference>
<evidence type="ECO:0000256" key="1">
    <source>
        <dbReference type="SAM" id="MobiDB-lite"/>
    </source>
</evidence>
<feature type="signal peptide" evidence="2">
    <location>
        <begin position="1"/>
        <end position="24"/>
    </location>
</feature>
<dbReference type="EMBL" id="DVJK01000265">
    <property type="protein sequence ID" value="HIS67727.1"/>
    <property type="molecule type" value="Genomic_DNA"/>
</dbReference>
<sequence>MKKLMAVLLALCLIIGMMPMMALADGGGVDNTEQTENQPTGDTDGT</sequence>
<feature type="region of interest" description="Disordered" evidence="1">
    <location>
        <begin position="25"/>
        <end position="46"/>
    </location>
</feature>
<proteinExistence type="predicted"/>
<accession>A0A9D1FEN4</accession>
<comment type="caution">
    <text evidence="3">The sequence shown here is derived from an EMBL/GenBank/DDBJ whole genome shotgun (WGS) entry which is preliminary data.</text>
</comment>
<gene>
    <name evidence="3" type="ORF">IAC18_09195</name>
</gene>
<dbReference type="AlphaFoldDB" id="A0A9D1FEN4"/>
<feature type="compositionally biased region" description="Polar residues" evidence="1">
    <location>
        <begin position="31"/>
        <end position="46"/>
    </location>
</feature>
<feature type="chain" id="PRO_5038426179" evidence="2">
    <location>
        <begin position="25"/>
        <end position="46"/>
    </location>
</feature>
<evidence type="ECO:0000313" key="4">
    <source>
        <dbReference type="Proteomes" id="UP000824001"/>
    </source>
</evidence>
<keyword evidence="2" id="KW-0732">Signal</keyword>
<evidence type="ECO:0000313" key="3">
    <source>
        <dbReference type="EMBL" id="HIS67727.1"/>
    </source>
</evidence>
<name>A0A9D1FEN4_9FIRM</name>
<organism evidence="3 4">
    <name type="scientific">Candidatus Scatomorpha merdipullorum</name>
    <dbReference type="NCBI Taxonomy" id="2840927"/>
    <lineage>
        <taxon>Bacteria</taxon>
        <taxon>Bacillati</taxon>
        <taxon>Bacillota</taxon>
        <taxon>Clostridia</taxon>
        <taxon>Eubacteriales</taxon>
        <taxon>Candidatus Scatomorpha</taxon>
    </lineage>
</organism>